<organism evidence="2 3">
    <name type="scientific">Riccia fluitans</name>
    <dbReference type="NCBI Taxonomy" id="41844"/>
    <lineage>
        <taxon>Eukaryota</taxon>
        <taxon>Viridiplantae</taxon>
        <taxon>Streptophyta</taxon>
        <taxon>Embryophyta</taxon>
        <taxon>Marchantiophyta</taxon>
        <taxon>Marchantiopsida</taxon>
        <taxon>Marchantiidae</taxon>
        <taxon>Marchantiales</taxon>
        <taxon>Ricciaceae</taxon>
        <taxon>Riccia</taxon>
    </lineage>
</organism>
<feature type="compositionally biased region" description="Polar residues" evidence="1">
    <location>
        <begin position="136"/>
        <end position="150"/>
    </location>
</feature>
<feature type="compositionally biased region" description="Polar residues" evidence="1">
    <location>
        <begin position="70"/>
        <end position="86"/>
    </location>
</feature>
<evidence type="ECO:0000256" key="1">
    <source>
        <dbReference type="SAM" id="MobiDB-lite"/>
    </source>
</evidence>
<evidence type="ECO:0000313" key="2">
    <source>
        <dbReference type="EMBL" id="KAL2633092.1"/>
    </source>
</evidence>
<sequence>MDRQQIIAYGSSRILELKADVADPTWAVTWISANHDWSKRHWGGKGPPRWNSTRDMQNDEGLTEQEMTKPKQTNCLQTGRVQNQQARKGHGRITEGKQTLRADRHVESRDLNANEDQDKVRADSKSNDEHARTSGDENQGVQTISLNDGG</sequence>
<dbReference type="Proteomes" id="UP001605036">
    <property type="component" value="Unassembled WGS sequence"/>
</dbReference>
<protein>
    <submittedName>
        <fullName evidence="2">Uncharacterized protein</fullName>
    </submittedName>
</protein>
<evidence type="ECO:0000313" key="3">
    <source>
        <dbReference type="Proteomes" id="UP001605036"/>
    </source>
</evidence>
<keyword evidence="3" id="KW-1185">Reference proteome</keyword>
<feature type="compositionally biased region" description="Basic and acidic residues" evidence="1">
    <location>
        <begin position="92"/>
        <end position="135"/>
    </location>
</feature>
<reference evidence="2 3" key="1">
    <citation type="submission" date="2024-09" db="EMBL/GenBank/DDBJ databases">
        <title>Chromosome-scale assembly of Riccia fluitans.</title>
        <authorList>
            <person name="Paukszto L."/>
            <person name="Sawicki J."/>
            <person name="Karawczyk K."/>
            <person name="Piernik-Szablinska J."/>
            <person name="Szczecinska M."/>
            <person name="Mazdziarz M."/>
        </authorList>
    </citation>
    <scope>NUCLEOTIDE SEQUENCE [LARGE SCALE GENOMIC DNA]</scope>
    <source>
        <strain evidence="2">Rf_01</strain>
        <tissue evidence="2">Aerial parts of the thallus</tissue>
    </source>
</reference>
<proteinExistence type="predicted"/>
<comment type="caution">
    <text evidence="2">The sequence shown here is derived from an EMBL/GenBank/DDBJ whole genome shotgun (WGS) entry which is preliminary data.</text>
</comment>
<dbReference type="EMBL" id="JBHFFA010000003">
    <property type="protein sequence ID" value="KAL2633092.1"/>
    <property type="molecule type" value="Genomic_DNA"/>
</dbReference>
<feature type="region of interest" description="Disordered" evidence="1">
    <location>
        <begin position="40"/>
        <end position="150"/>
    </location>
</feature>
<dbReference type="AlphaFoldDB" id="A0ABD1YQQ5"/>
<name>A0ABD1YQQ5_9MARC</name>
<gene>
    <name evidence="2" type="ORF">R1flu_004571</name>
</gene>
<accession>A0ABD1YQQ5</accession>